<evidence type="ECO:0000256" key="5">
    <source>
        <dbReference type="ARBA" id="ARBA00012272"/>
    </source>
</evidence>
<dbReference type="GO" id="GO:0030570">
    <property type="term" value="F:pectate lyase activity"/>
    <property type="evidence" value="ECO:0007669"/>
    <property type="project" value="UniProtKB-UniRule"/>
</dbReference>
<evidence type="ECO:0000256" key="4">
    <source>
        <dbReference type="ARBA" id="ARBA00006463"/>
    </source>
</evidence>
<evidence type="ECO:0000256" key="1">
    <source>
        <dbReference type="ARBA" id="ARBA00000695"/>
    </source>
</evidence>
<keyword evidence="6 10" id="KW-0964">Secreted</keyword>
<evidence type="ECO:0000256" key="3">
    <source>
        <dbReference type="ARBA" id="ARBA00004613"/>
    </source>
</evidence>
<name>A0A0F0G6G9_PAEPO</name>
<evidence type="ECO:0000256" key="10">
    <source>
        <dbReference type="RuleBase" id="RU367009"/>
    </source>
</evidence>
<dbReference type="PANTHER" id="PTHR33407">
    <property type="entry name" value="PECTATE LYASE F-RELATED"/>
    <property type="match status" value="1"/>
</dbReference>
<keyword evidence="7 10" id="KW-0732">Signal</keyword>
<evidence type="ECO:0000256" key="2">
    <source>
        <dbReference type="ARBA" id="ARBA00001913"/>
    </source>
</evidence>
<dbReference type="RefSeq" id="WP_016819868.1">
    <property type="nucleotide sequence ID" value="NZ_CP009909.1"/>
</dbReference>
<comment type="function">
    <text evidence="10">Catalyzes the depolymerization of both polygalacturonate and pectins of methyl esterification degree from 22 to 89%, with an endo mode of action. In contrast to the majority of pectate lyases, displays high activity on highly methylated pectins.</text>
</comment>
<evidence type="ECO:0000313" key="12">
    <source>
        <dbReference type="Proteomes" id="UP000254400"/>
    </source>
</evidence>
<accession>A0A0F0G6G9</accession>
<protein>
    <recommendedName>
        <fullName evidence="5 10">Pectate lyase</fullName>
        <ecNumber evidence="5 10">4.2.2.2</ecNumber>
    </recommendedName>
</protein>
<comment type="cofactor">
    <cofactor evidence="2 10">
        <name>Ca(2+)</name>
        <dbReference type="ChEBI" id="CHEBI:29108"/>
    </cofactor>
</comment>
<feature type="signal peptide" evidence="10">
    <location>
        <begin position="1"/>
        <end position="33"/>
    </location>
</feature>
<feature type="chain" id="PRO_5041745553" description="Pectate lyase" evidence="10">
    <location>
        <begin position="34"/>
        <end position="230"/>
    </location>
</feature>
<dbReference type="InterPro" id="IPR011050">
    <property type="entry name" value="Pectin_lyase_fold/virulence"/>
</dbReference>
<dbReference type="PANTHER" id="PTHR33407:SF9">
    <property type="entry name" value="PECTATE LYASE F-RELATED"/>
    <property type="match status" value="1"/>
</dbReference>
<reference evidence="11 12" key="1">
    <citation type="submission" date="2018-06" db="EMBL/GenBank/DDBJ databases">
        <authorList>
            <consortium name="Pathogen Informatics"/>
            <person name="Doyle S."/>
        </authorList>
    </citation>
    <scope>NUCLEOTIDE SEQUENCE [LARGE SCALE GENOMIC DNA]</scope>
    <source>
        <strain evidence="11 12">NCTC10343</strain>
    </source>
</reference>
<evidence type="ECO:0000256" key="9">
    <source>
        <dbReference type="ARBA" id="ARBA00023239"/>
    </source>
</evidence>
<gene>
    <name evidence="11" type="primary">yvpA</name>
    <name evidence="11" type="ORF">NCTC10343_00936</name>
</gene>
<evidence type="ECO:0000313" key="11">
    <source>
        <dbReference type="EMBL" id="SUA66226.1"/>
    </source>
</evidence>
<dbReference type="EC" id="4.2.2.2" evidence="5 10"/>
<comment type="subcellular location">
    <subcellularLocation>
        <location evidence="3 10">Secreted</location>
    </subcellularLocation>
</comment>
<dbReference type="EMBL" id="UGSC01000001">
    <property type="protein sequence ID" value="SUA66226.1"/>
    <property type="molecule type" value="Genomic_DNA"/>
</dbReference>
<keyword evidence="8 10" id="KW-0106">Calcium</keyword>
<proteinExistence type="inferred from homology"/>
<sequence>MKTNTAKVLKKGMSIALSGMLIALFVGNYSAHAAPEVVHKTILVKAGEVYDGKGKTVVADPDTLGDGSQKEAQKPIFKLENNATLKNVIIAAPAADGVHVYGNGTISNVTWEDVGEDALTLKEPGTVNITGGGAFHAYDKVFQINAEGTINIKNFRADDIGKLVRQLGGSTFRVNMTLDNSDISNVKDSILRSDGPNSKAKITNTRYHNVKQLFKGFKSGNTSESGNTKY</sequence>
<evidence type="ECO:0000256" key="8">
    <source>
        <dbReference type="ARBA" id="ARBA00022837"/>
    </source>
</evidence>
<evidence type="ECO:0000256" key="6">
    <source>
        <dbReference type="ARBA" id="ARBA00022525"/>
    </source>
</evidence>
<dbReference type="AlphaFoldDB" id="A0A0F0G6G9"/>
<dbReference type="SUPFAM" id="SSF51126">
    <property type="entry name" value="Pectin lyase-like"/>
    <property type="match status" value="1"/>
</dbReference>
<dbReference type="GeneID" id="93349748"/>
<dbReference type="Pfam" id="PF03211">
    <property type="entry name" value="Pectate_lyase"/>
    <property type="match status" value="1"/>
</dbReference>
<dbReference type="Proteomes" id="UP000254400">
    <property type="component" value="Unassembled WGS sequence"/>
</dbReference>
<comment type="catalytic activity">
    <reaction evidence="1 10">
        <text>Eliminative cleavage of (1-&gt;4)-alpha-D-galacturonan to give oligosaccharides with 4-deoxy-alpha-D-galact-4-enuronosyl groups at their non-reducing ends.</text>
        <dbReference type="EC" id="4.2.2.2"/>
    </reaction>
</comment>
<organism evidence="11 12">
    <name type="scientific">Paenibacillus polymyxa</name>
    <name type="common">Bacillus polymyxa</name>
    <dbReference type="NCBI Taxonomy" id="1406"/>
    <lineage>
        <taxon>Bacteria</taxon>
        <taxon>Bacillati</taxon>
        <taxon>Bacillota</taxon>
        <taxon>Bacilli</taxon>
        <taxon>Bacillales</taxon>
        <taxon>Paenibacillaceae</taxon>
        <taxon>Paenibacillus</taxon>
    </lineage>
</organism>
<evidence type="ECO:0000256" key="7">
    <source>
        <dbReference type="ARBA" id="ARBA00022729"/>
    </source>
</evidence>
<dbReference type="Gene3D" id="2.160.20.10">
    <property type="entry name" value="Single-stranded right-handed beta-helix, Pectin lyase-like"/>
    <property type="match status" value="1"/>
</dbReference>
<dbReference type="GO" id="GO:0005576">
    <property type="term" value="C:extracellular region"/>
    <property type="evidence" value="ECO:0007669"/>
    <property type="project" value="UniProtKB-SubCell"/>
</dbReference>
<dbReference type="InterPro" id="IPR012334">
    <property type="entry name" value="Pectin_lyas_fold"/>
</dbReference>
<comment type="similarity">
    <text evidence="4 10">Belongs to the polysaccharide lyase 3 family.</text>
</comment>
<keyword evidence="9 10" id="KW-0456">Lyase</keyword>
<dbReference type="InterPro" id="IPR004898">
    <property type="entry name" value="Pectate_lyase_PlyH/PlyE-like"/>
</dbReference>